<protein>
    <recommendedName>
        <fullName evidence="4">ScyD/ScyE family protein</fullName>
    </recommendedName>
</protein>
<dbReference type="AlphaFoldDB" id="A0A1C4UJD0"/>
<evidence type="ECO:0008006" key="4">
    <source>
        <dbReference type="Google" id="ProtNLM"/>
    </source>
</evidence>
<dbReference type="EMBL" id="FMCR01000001">
    <property type="protein sequence ID" value="SCE71747.1"/>
    <property type="molecule type" value="Genomic_DNA"/>
</dbReference>
<feature type="chain" id="PRO_5008704879" description="ScyD/ScyE family protein" evidence="1">
    <location>
        <begin position="28"/>
        <end position="373"/>
    </location>
</feature>
<evidence type="ECO:0000313" key="2">
    <source>
        <dbReference type="EMBL" id="SCE71747.1"/>
    </source>
</evidence>
<dbReference type="Gene3D" id="2.40.10.500">
    <property type="match status" value="1"/>
</dbReference>
<evidence type="ECO:0000256" key="1">
    <source>
        <dbReference type="SAM" id="SignalP"/>
    </source>
</evidence>
<dbReference type="InterPro" id="IPR015943">
    <property type="entry name" value="WD40/YVTN_repeat-like_dom_sf"/>
</dbReference>
<gene>
    <name evidence="2" type="ORF">GA0070561_1089</name>
</gene>
<accession>A0A1C4UJD0</accession>
<organism evidence="2 3">
    <name type="scientific">Micromonospora saelicesensis</name>
    <dbReference type="NCBI Taxonomy" id="285676"/>
    <lineage>
        <taxon>Bacteria</taxon>
        <taxon>Bacillati</taxon>
        <taxon>Actinomycetota</taxon>
        <taxon>Actinomycetes</taxon>
        <taxon>Micromonosporales</taxon>
        <taxon>Micromonosporaceae</taxon>
        <taxon>Micromonospora</taxon>
    </lineage>
</organism>
<dbReference type="STRING" id="285676.GA0070561_1089"/>
<dbReference type="SUPFAM" id="SSF101898">
    <property type="entry name" value="NHL repeat"/>
    <property type="match status" value="1"/>
</dbReference>
<dbReference type="NCBIfam" id="NF033206">
    <property type="entry name" value="ScyE_fam"/>
    <property type="match status" value="1"/>
</dbReference>
<name>A0A1C4UJD0_9ACTN</name>
<keyword evidence="1" id="KW-0732">Signal</keyword>
<proteinExistence type="predicted"/>
<dbReference type="InterPro" id="IPR048031">
    <property type="entry name" value="ScyD/ScyE-like"/>
</dbReference>
<dbReference type="RefSeq" id="WP_091394946.1">
    <property type="nucleotide sequence ID" value="NZ_FMCR01000001.1"/>
</dbReference>
<dbReference type="Proteomes" id="UP000198864">
    <property type="component" value="Unassembled WGS sequence"/>
</dbReference>
<reference evidence="2 3" key="1">
    <citation type="submission" date="2016-06" db="EMBL/GenBank/DDBJ databases">
        <authorList>
            <person name="Kjaerup R.B."/>
            <person name="Dalgaard T.S."/>
            <person name="Juul-Madsen H.R."/>
        </authorList>
    </citation>
    <scope>NUCLEOTIDE SEQUENCE [LARGE SCALE GENOMIC DNA]</scope>
    <source>
        <strain evidence="2 3">DSM 44871</strain>
    </source>
</reference>
<evidence type="ECO:0000313" key="3">
    <source>
        <dbReference type="Proteomes" id="UP000198864"/>
    </source>
</evidence>
<dbReference type="Gene3D" id="2.130.10.10">
    <property type="entry name" value="YVTN repeat-like/Quinoprotein amine dehydrogenase"/>
    <property type="match status" value="1"/>
</dbReference>
<feature type="signal peptide" evidence="1">
    <location>
        <begin position="1"/>
        <end position="27"/>
    </location>
</feature>
<sequence length="373" mass="39015">MLDAMRRTLSLAVPLVLVAGIAAPATAATSTTGRLTVVARNLDNPRGVAIDRAGTVYVAEAGLGGDDVCIPGTFGTNLCYGSTGAITAVRHGWQKRVVTGLPSLRSTGGGFSVYGAHDLAFDRQGKLLVAMGYSTDPVSRDLLGAAGATMGTVLRVEGKRRWSVVGDLSAFEGQNNPDGVIPESQPYAVVADGRDVYALDAAANDVLKIDRRGAVTAEHVWPQEQVPAPPEWGLPPGSTTPIQFVPVTITRGPDGALYIGQLTGHPFPNGGARVWRLVPGQEPTIFATGFTNIIDIAFDKRGRLVVLEIAKNGLSSGDSTGALIRVERDGSHRELASTGLDSPMSFAIASDGSFYIANKGLGIGELVRLSTRD</sequence>